<gene>
    <name evidence="10" type="ORF">QNI16_03030</name>
</gene>
<dbReference type="InterPro" id="IPR050626">
    <property type="entry name" value="Peptidase_M16"/>
</dbReference>
<evidence type="ECO:0000256" key="3">
    <source>
        <dbReference type="ARBA" id="ARBA00022801"/>
    </source>
</evidence>
<feature type="domain" description="Peptidase M16 C-terminal" evidence="9">
    <location>
        <begin position="192"/>
        <end position="368"/>
    </location>
</feature>
<keyword evidence="2" id="KW-0645">Protease</keyword>
<dbReference type="Proteomes" id="UP001241110">
    <property type="component" value="Unassembled WGS sequence"/>
</dbReference>
<evidence type="ECO:0000313" key="10">
    <source>
        <dbReference type="EMBL" id="MDJ1479442.1"/>
    </source>
</evidence>
<proteinExistence type="inferred from homology"/>
<evidence type="ECO:0000256" key="7">
    <source>
        <dbReference type="SAM" id="SignalP"/>
    </source>
</evidence>
<name>A0AAE3QHF3_9BACT</name>
<comment type="similarity">
    <text evidence="1">Belongs to the peptidase M16 family.</text>
</comment>
<evidence type="ECO:0000256" key="1">
    <source>
        <dbReference type="ARBA" id="ARBA00007261"/>
    </source>
</evidence>
<dbReference type="GO" id="GO:0008237">
    <property type="term" value="F:metallopeptidase activity"/>
    <property type="evidence" value="ECO:0007669"/>
    <property type="project" value="UniProtKB-KW"/>
</dbReference>
<dbReference type="PANTHER" id="PTHR43690:SF17">
    <property type="entry name" value="PROTEIN YHJJ"/>
    <property type="match status" value="1"/>
</dbReference>
<accession>A0AAE3QHF3</accession>
<protein>
    <submittedName>
        <fullName evidence="10">Pitrilysin family protein</fullName>
    </submittedName>
</protein>
<dbReference type="InterPro" id="IPR011765">
    <property type="entry name" value="Pept_M16_N"/>
</dbReference>
<evidence type="ECO:0000259" key="8">
    <source>
        <dbReference type="Pfam" id="PF00675"/>
    </source>
</evidence>
<dbReference type="Pfam" id="PF00675">
    <property type="entry name" value="Peptidase_M16"/>
    <property type="match status" value="1"/>
</dbReference>
<keyword evidence="5" id="KW-0482">Metalloprotease</keyword>
<evidence type="ECO:0000256" key="2">
    <source>
        <dbReference type="ARBA" id="ARBA00022670"/>
    </source>
</evidence>
<reference evidence="10" key="1">
    <citation type="submission" date="2023-05" db="EMBL/GenBank/DDBJ databases">
        <authorList>
            <person name="Zhang X."/>
        </authorList>
    </citation>
    <scope>NUCLEOTIDE SEQUENCE</scope>
    <source>
        <strain evidence="10">YF14B1</strain>
    </source>
</reference>
<organism evidence="10 11">
    <name type="scientific">Xanthocytophaga flava</name>
    <dbReference type="NCBI Taxonomy" id="3048013"/>
    <lineage>
        <taxon>Bacteria</taxon>
        <taxon>Pseudomonadati</taxon>
        <taxon>Bacteroidota</taxon>
        <taxon>Cytophagia</taxon>
        <taxon>Cytophagales</taxon>
        <taxon>Rhodocytophagaceae</taxon>
        <taxon>Xanthocytophaga</taxon>
    </lineage>
</organism>
<dbReference type="AlphaFoldDB" id="A0AAE3QHF3"/>
<keyword evidence="4" id="KW-0862">Zinc</keyword>
<evidence type="ECO:0000313" key="11">
    <source>
        <dbReference type="Proteomes" id="UP001241110"/>
    </source>
</evidence>
<dbReference type="InterPro" id="IPR011249">
    <property type="entry name" value="Metalloenz_LuxS/M16"/>
</dbReference>
<feature type="chain" id="PRO_5042156157" evidence="7">
    <location>
        <begin position="20"/>
        <end position="476"/>
    </location>
</feature>
<evidence type="ECO:0000256" key="4">
    <source>
        <dbReference type="ARBA" id="ARBA00022833"/>
    </source>
</evidence>
<sequence length="476" mass="53844">MQKTLLLFVSFCLSILVHGQQTRINFTEYELPNGLKVILHQDNSTPIVAVTVMYHVGSKNEDAKRTGFAHFFEHLLFEGSQNIGRGEYAKIVEGAGGELNANTTFDRTFYYEVLPSNQLDLGLYLESERMLHARIDQEGVNTQRNVIKEEMKQTRDNRPYGRLLSETMSRAFKVHPYKTDVIGTAEHLDAASLEEFIAFYKQFYVPNNAILSIAGDIDIEKTKQSIAKYFSEIPKGTQPIFRPEANEPPQVAEIRDNFYDNVTLPAVIQAYRIPAQGTEDYYALNLLTSLLSGGESSRFTKEIKDKQQKALYVGSFPLALEHPGIFIAFGIANMGIKPEDLETTMNTEITKVQNEPISDLEFQKLKNQIESEFVNRNGSVTGIAENLANYEMYFGDANLINSEIDRYNKVTKEDIQRVAKKYLTKENRVALYYLPNASKPVPQVAPEPKTESPVPSQAQTPEKPAKETKKKKKKGN</sequence>
<evidence type="ECO:0000256" key="6">
    <source>
        <dbReference type="SAM" id="MobiDB-lite"/>
    </source>
</evidence>
<dbReference type="RefSeq" id="WP_313975618.1">
    <property type="nucleotide sequence ID" value="NZ_JASJOS010000001.1"/>
</dbReference>
<comment type="caution">
    <text evidence="10">The sequence shown here is derived from an EMBL/GenBank/DDBJ whole genome shotgun (WGS) entry which is preliminary data.</text>
</comment>
<feature type="domain" description="Peptidase M16 N-terminal" evidence="8">
    <location>
        <begin position="36"/>
        <end position="184"/>
    </location>
</feature>
<feature type="region of interest" description="Disordered" evidence="6">
    <location>
        <begin position="435"/>
        <end position="476"/>
    </location>
</feature>
<keyword evidence="3" id="KW-0378">Hydrolase</keyword>
<dbReference type="SUPFAM" id="SSF63411">
    <property type="entry name" value="LuxS/MPP-like metallohydrolase"/>
    <property type="match status" value="2"/>
</dbReference>
<keyword evidence="7" id="KW-0732">Signal</keyword>
<evidence type="ECO:0000259" key="9">
    <source>
        <dbReference type="Pfam" id="PF05193"/>
    </source>
</evidence>
<dbReference type="Pfam" id="PF05193">
    <property type="entry name" value="Peptidase_M16_C"/>
    <property type="match status" value="1"/>
</dbReference>
<dbReference type="EMBL" id="JASJOS010000001">
    <property type="protein sequence ID" value="MDJ1479442.1"/>
    <property type="molecule type" value="Genomic_DNA"/>
</dbReference>
<evidence type="ECO:0000256" key="5">
    <source>
        <dbReference type="ARBA" id="ARBA00023049"/>
    </source>
</evidence>
<dbReference type="GO" id="GO:0006508">
    <property type="term" value="P:proteolysis"/>
    <property type="evidence" value="ECO:0007669"/>
    <property type="project" value="UniProtKB-KW"/>
</dbReference>
<feature type="signal peptide" evidence="7">
    <location>
        <begin position="1"/>
        <end position="19"/>
    </location>
</feature>
<dbReference type="Gene3D" id="3.30.830.10">
    <property type="entry name" value="Metalloenzyme, LuxS/M16 peptidase-like"/>
    <property type="match status" value="2"/>
</dbReference>
<dbReference type="PANTHER" id="PTHR43690">
    <property type="entry name" value="NARDILYSIN"/>
    <property type="match status" value="1"/>
</dbReference>
<dbReference type="GO" id="GO:0046872">
    <property type="term" value="F:metal ion binding"/>
    <property type="evidence" value="ECO:0007669"/>
    <property type="project" value="InterPro"/>
</dbReference>
<dbReference type="InterPro" id="IPR007863">
    <property type="entry name" value="Peptidase_M16_C"/>
</dbReference>